<dbReference type="UniPathway" id="UPA00988"/>
<evidence type="ECO:0000256" key="2">
    <source>
        <dbReference type="ARBA" id="ARBA00008837"/>
    </source>
</evidence>
<dbReference type="GO" id="GO:0033588">
    <property type="term" value="C:elongator holoenzyme complex"/>
    <property type="evidence" value="ECO:0007669"/>
    <property type="project" value="InterPro"/>
</dbReference>
<keyword evidence="4" id="KW-1185">Reference proteome</keyword>
<dbReference type="OrthoDB" id="9995306at2759"/>
<evidence type="ECO:0000313" key="3">
    <source>
        <dbReference type="EMBL" id="ODN88851.1"/>
    </source>
</evidence>
<sequence length="273" mass="29377">MTFLTPHLPFPHSAPLPPPGSHLIISDTLNSPAYFALYHLLAAALGTKEEKRKVVWVDLRGEGRGSLETVMKKIGTPLPPATSPQFIHLAPSSLPHIIPVSPSTPRIFDKEGKPSLREVYDAVVLHSGEGEGEGEGVVVILDGLGGLVDMGMGVDEVLRFVRAVYSRVRQSKSILTTTLHTDSLPLPSPTPYHPGPDASLLEGLTRVGKGCWWRTSHLASGRSGDVMGEISVHPFGDLQGGEWMEVGRGKPVQYRLETGSVKVFAKGTGRGFL</sequence>
<reference evidence="3 4" key="1">
    <citation type="submission" date="2016-06" db="EMBL/GenBank/DDBJ databases">
        <title>Evolution of pathogenesis and genome organization in the Tremellales.</title>
        <authorList>
            <person name="Cuomo C."/>
            <person name="Litvintseva A."/>
            <person name="Heitman J."/>
            <person name="Chen Y."/>
            <person name="Sun S."/>
            <person name="Springer D."/>
            <person name="Dromer F."/>
            <person name="Young S."/>
            <person name="Zeng Q."/>
            <person name="Chapman S."/>
            <person name="Gujja S."/>
            <person name="Saif S."/>
            <person name="Birren B."/>
        </authorList>
    </citation>
    <scope>NUCLEOTIDE SEQUENCE [LARGE SCALE GENOMIC DNA]</scope>
    <source>
        <strain evidence="3 4">CBS 7118</strain>
    </source>
</reference>
<comment type="similarity">
    <text evidence="2">Belongs to the ELP6 family.</text>
</comment>
<dbReference type="PANTHER" id="PTHR16184">
    <property type="entry name" value="ELONGATOR COMPLEX PROTEIN 6"/>
    <property type="match status" value="1"/>
</dbReference>
<dbReference type="InterPro" id="IPR027417">
    <property type="entry name" value="P-loop_NTPase"/>
</dbReference>
<dbReference type="Proteomes" id="UP000094819">
    <property type="component" value="Unassembled WGS sequence"/>
</dbReference>
<comment type="pathway">
    <text evidence="1">tRNA modification; 5-methoxycarbonylmethyl-2-thiouridine-tRNA biosynthesis.</text>
</comment>
<accession>A0A1E3IMC1</accession>
<dbReference type="PANTHER" id="PTHR16184:SF6">
    <property type="entry name" value="ELONGATOR COMPLEX PROTEIN 6"/>
    <property type="match status" value="1"/>
</dbReference>
<protein>
    <recommendedName>
        <fullName evidence="5">Elongator complex protein 5</fullName>
    </recommendedName>
</protein>
<gene>
    <name evidence="3" type="ORF">L198_06653</name>
</gene>
<dbReference type="GO" id="GO:0002098">
    <property type="term" value="P:tRNA wobble uridine modification"/>
    <property type="evidence" value="ECO:0007669"/>
    <property type="project" value="InterPro"/>
</dbReference>
<name>A0A1E3IMC1_9TREE</name>
<dbReference type="Gene3D" id="3.40.50.300">
    <property type="entry name" value="P-loop containing nucleotide triphosphate hydrolases"/>
    <property type="match status" value="1"/>
</dbReference>
<dbReference type="InterPro" id="IPR018627">
    <property type="entry name" value="ELP6"/>
</dbReference>
<dbReference type="RefSeq" id="XP_019029409.1">
    <property type="nucleotide sequence ID" value="XM_019178708.1"/>
</dbReference>
<dbReference type="GeneID" id="30195865"/>
<comment type="caution">
    <text evidence="3">The sequence shown here is derived from an EMBL/GenBank/DDBJ whole genome shotgun (WGS) entry which is preliminary data.</text>
</comment>
<organism evidence="3 4">
    <name type="scientific">Cryptococcus wingfieldii CBS 7118</name>
    <dbReference type="NCBI Taxonomy" id="1295528"/>
    <lineage>
        <taxon>Eukaryota</taxon>
        <taxon>Fungi</taxon>
        <taxon>Dikarya</taxon>
        <taxon>Basidiomycota</taxon>
        <taxon>Agaricomycotina</taxon>
        <taxon>Tremellomycetes</taxon>
        <taxon>Tremellales</taxon>
        <taxon>Cryptococcaceae</taxon>
        <taxon>Cryptococcus</taxon>
    </lineage>
</organism>
<dbReference type="AlphaFoldDB" id="A0A1E3IMC1"/>
<evidence type="ECO:0000256" key="1">
    <source>
        <dbReference type="ARBA" id="ARBA00005043"/>
    </source>
</evidence>
<dbReference type="EMBL" id="AWGH01000024">
    <property type="protein sequence ID" value="ODN88851.1"/>
    <property type="molecule type" value="Genomic_DNA"/>
</dbReference>
<proteinExistence type="inferred from homology"/>
<evidence type="ECO:0008006" key="5">
    <source>
        <dbReference type="Google" id="ProtNLM"/>
    </source>
</evidence>
<evidence type="ECO:0000313" key="4">
    <source>
        <dbReference type="Proteomes" id="UP000094819"/>
    </source>
</evidence>